<dbReference type="HOGENOM" id="CLU_2705179_0_0_1"/>
<protein>
    <submittedName>
        <fullName evidence="2">Uncharacterized protein</fullName>
    </submittedName>
</protein>
<keyword evidence="3" id="KW-1185">Reference proteome</keyword>
<feature type="compositionally biased region" description="Basic and acidic residues" evidence="1">
    <location>
        <begin position="1"/>
        <end position="19"/>
    </location>
</feature>
<dbReference type="AlphaFoldDB" id="A0A0C9X5V5"/>
<name>A0A0C9X5V5_9AGAR</name>
<evidence type="ECO:0000313" key="3">
    <source>
        <dbReference type="Proteomes" id="UP000054477"/>
    </source>
</evidence>
<accession>A0A0C9X5V5</accession>
<gene>
    <name evidence="2" type="ORF">K443DRAFT_274949</name>
</gene>
<dbReference type="Proteomes" id="UP000054477">
    <property type="component" value="Unassembled WGS sequence"/>
</dbReference>
<feature type="region of interest" description="Disordered" evidence="1">
    <location>
        <begin position="1"/>
        <end position="21"/>
    </location>
</feature>
<evidence type="ECO:0000313" key="2">
    <source>
        <dbReference type="EMBL" id="KIJ96698.1"/>
    </source>
</evidence>
<evidence type="ECO:0000256" key="1">
    <source>
        <dbReference type="SAM" id="MobiDB-lite"/>
    </source>
</evidence>
<sequence length="73" mass="8140">MLKAAHENIGDYHPTEDQGRQLSITASRTTTIHFHSKQSLLIRAVSNDTSTYFMTSITMLLSVPYSLPPPSSF</sequence>
<organism evidence="2 3">
    <name type="scientific">Laccaria amethystina LaAM-08-1</name>
    <dbReference type="NCBI Taxonomy" id="1095629"/>
    <lineage>
        <taxon>Eukaryota</taxon>
        <taxon>Fungi</taxon>
        <taxon>Dikarya</taxon>
        <taxon>Basidiomycota</taxon>
        <taxon>Agaricomycotina</taxon>
        <taxon>Agaricomycetes</taxon>
        <taxon>Agaricomycetidae</taxon>
        <taxon>Agaricales</taxon>
        <taxon>Agaricineae</taxon>
        <taxon>Hydnangiaceae</taxon>
        <taxon>Laccaria</taxon>
    </lineage>
</organism>
<proteinExistence type="predicted"/>
<reference evidence="2 3" key="1">
    <citation type="submission" date="2014-04" db="EMBL/GenBank/DDBJ databases">
        <authorList>
            <consortium name="DOE Joint Genome Institute"/>
            <person name="Kuo A."/>
            <person name="Kohler A."/>
            <person name="Nagy L.G."/>
            <person name="Floudas D."/>
            <person name="Copeland A."/>
            <person name="Barry K.W."/>
            <person name="Cichocki N."/>
            <person name="Veneault-Fourrey C."/>
            <person name="LaButti K."/>
            <person name="Lindquist E.A."/>
            <person name="Lipzen A."/>
            <person name="Lundell T."/>
            <person name="Morin E."/>
            <person name="Murat C."/>
            <person name="Sun H."/>
            <person name="Tunlid A."/>
            <person name="Henrissat B."/>
            <person name="Grigoriev I.V."/>
            <person name="Hibbett D.S."/>
            <person name="Martin F."/>
            <person name="Nordberg H.P."/>
            <person name="Cantor M.N."/>
            <person name="Hua S.X."/>
        </authorList>
    </citation>
    <scope>NUCLEOTIDE SEQUENCE [LARGE SCALE GENOMIC DNA]</scope>
    <source>
        <strain evidence="2 3">LaAM-08-1</strain>
    </source>
</reference>
<reference evidence="3" key="2">
    <citation type="submission" date="2015-01" db="EMBL/GenBank/DDBJ databases">
        <title>Evolutionary Origins and Diversification of the Mycorrhizal Mutualists.</title>
        <authorList>
            <consortium name="DOE Joint Genome Institute"/>
            <consortium name="Mycorrhizal Genomics Consortium"/>
            <person name="Kohler A."/>
            <person name="Kuo A."/>
            <person name="Nagy L.G."/>
            <person name="Floudas D."/>
            <person name="Copeland A."/>
            <person name="Barry K.W."/>
            <person name="Cichocki N."/>
            <person name="Veneault-Fourrey C."/>
            <person name="LaButti K."/>
            <person name="Lindquist E.A."/>
            <person name="Lipzen A."/>
            <person name="Lundell T."/>
            <person name="Morin E."/>
            <person name="Murat C."/>
            <person name="Riley R."/>
            <person name="Ohm R."/>
            <person name="Sun H."/>
            <person name="Tunlid A."/>
            <person name="Henrissat B."/>
            <person name="Grigoriev I.V."/>
            <person name="Hibbett D.S."/>
            <person name="Martin F."/>
        </authorList>
    </citation>
    <scope>NUCLEOTIDE SEQUENCE [LARGE SCALE GENOMIC DNA]</scope>
    <source>
        <strain evidence="3">LaAM-08-1</strain>
    </source>
</reference>
<dbReference type="EMBL" id="KN838713">
    <property type="protein sequence ID" value="KIJ96698.1"/>
    <property type="molecule type" value="Genomic_DNA"/>
</dbReference>